<evidence type="ECO:0000313" key="7">
    <source>
        <dbReference type="EMBL" id="EEQ34859.1"/>
    </source>
</evidence>
<evidence type="ECO:0000256" key="5">
    <source>
        <dbReference type="ARBA" id="ARBA00023242"/>
    </source>
</evidence>
<evidence type="ECO:0000313" key="8">
    <source>
        <dbReference type="Proteomes" id="UP000002035"/>
    </source>
</evidence>
<dbReference type="GO" id="GO:0010387">
    <property type="term" value="P:COP9 signalosome assembly"/>
    <property type="evidence" value="ECO:0007669"/>
    <property type="project" value="InterPro"/>
</dbReference>
<dbReference type="OrthoDB" id="5351233at2759"/>
<dbReference type="GO" id="GO:0005737">
    <property type="term" value="C:cytoplasm"/>
    <property type="evidence" value="ECO:0007669"/>
    <property type="project" value="UniProtKB-SubCell"/>
</dbReference>
<comment type="subcellular location">
    <subcellularLocation>
        <location evidence="2">Cytoplasm</location>
    </subcellularLocation>
    <subcellularLocation>
        <location evidence="1">Nucleus</location>
    </subcellularLocation>
</comment>
<dbReference type="HOGENOM" id="CLU_108986_0_0_1"/>
<dbReference type="VEuPathDB" id="FungiDB:MCYG_07678"/>
<protein>
    <recommendedName>
        <fullName evidence="6">CSN8/PSMD8/EIF3K domain-containing protein</fullName>
    </recommendedName>
</protein>
<dbReference type="InterPro" id="IPR033464">
    <property type="entry name" value="CSN8_PSD8_EIF3K"/>
</dbReference>
<dbReference type="AlphaFoldDB" id="C5FX19"/>
<dbReference type="eggNOG" id="KOG4414">
    <property type="taxonomic scope" value="Eukaryota"/>
</dbReference>
<evidence type="ECO:0000256" key="2">
    <source>
        <dbReference type="ARBA" id="ARBA00004496"/>
    </source>
</evidence>
<keyword evidence="4" id="KW-0736">Signalosome</keyword>
<dbReference type="GeneID" id="9230866"/>
<evidence type="ECO:0000256" key="4">
    <source>
        <dbReference type="ARBA" id="ARBA00022790"/>
    </source>
</evidence>
<gene>
    <name evidence="7" type="ORF">MCYG_07678</name>
</gene>
<keyword evidence="3" id="KW-0963">Cytoplasm</keyword>
<proteinExistence type="predicted"/>
<organism evidence="7 8">
    <name type="scientific">Arthroderma otae (strain ATCC MYA-4605 / CBS 113480)</name>
    <name type="common">Microsporum canis</name>
    <dbReference type="NCBI Taxonomy" id="554155"/>
    <lineage>
        <taxon>Eukaryota</taxon>
        <taxon>Fungi</taxon>
        <taxon>Dikarya</taxon>
        <taxon>Ascomycota</taxon>
        <taxon>Pezizomycotina</taxon>
        <taxon>Eurotiomycetes</taxon>
        <taxon>Eurotiomycetidae</taxon>
        <taxon>Onygenales</taxon>
        <taxon>Arthrodermataceae</taxon>
        <taxon>Microsporum</taxon>
    </lineage>
</organism>
<evidence type="ECO:0000256" key="1">
    <source>
        <dbReference type="ARBA" id="ARBA00004123"/>
    </source>
</evidence>
<feature type="domain" description="CSN8/PSMD8/EIF3K" evidence="6">
    <location>
        <begin position="49"/>
        <end position="197"/>
    </location>
</feature>
<keyword evidence="8" id="KW-1185">Reference proteome</keyword>
<dbReference type="PANTHER" id="PTHR13339:SF0">
    <property type="entry name" value="COP9 SIGNALOSOME COMPLEX SUBUNIT 8"/>
    <property type="match status" value="1"/>
</dbReference>
<dbReference type="Pfam" id="PF10075">
    <property type="entry name" value="CSN8_PSD8_EIF3K"/>
    <property type="match status" value="1"/>
</dbReference>
<reference evidence="8" key="1">
    <citation type="journal article" date="2012" name="MBio">
        <title>Comparative genome analysis of Trichophyton rubrum and related dermatophytes reveals candidate genes involved in infection.</title>
        <authorList>
            <person name="Martinez D.A."/>
            <person name="Oliver B.G."/>
            <person name="Graeser Y."/>
            <person name="Goldberg J.M."/>
            <person name="Li W."/>
            <person name="Martinez-Rossi N.M."/>
            <person name="Monod M."/>
            <person name="Shelest E."/>
            <person name="Barton R.C."/>
            <person name="Birch E."/>
            <person name="Brakhage A.A."/>
            <person name="Chen Z."/>
            <person name="Gurr S.J."/>
            <person name="Heiman D."/>
            <person name="Heitman J."/>
            <person name="Kosti I."/>
            <person name="Rossi A."/>
            <person name="Saif S."/>
            <person name="Samalova M."/>
            <person name="Saunders C.W."/>
            <person name="Shea T."/>
            <person name="Summerbell R.C."/>
            <person name="Xu J."/>
            <person name="Young S."/>
            <person name="Zeng Q."/>
            <person name="Birren B.W."/>
            <person name="Cuomo C.A."/>
            <person name="White T.C."/>
        </authorList>
    </citation>
    <scope>NUCLEOTIDE SEQUENCE [LARGE SCALE GENOMIC DNA]</scope>
    <source>
        <strain evidence="8">ATCC MYA-4605 / CBS 113480</strain>
    </source>
</reference>
<dbReference type="GO" id="GO:0008180">
    <property type="term" value="C:COP9 signalosome"/>
    <property type="evidence" value="ECO:0007669"/>
    <property type="project" value="UniProtKB-KW"/>
</dbReference>
<accession>C5FX19</accession>
<dbReference type="STRING" id="554155.C5FX19"/>
<name>C5FX19_ARTOC</name>
<dbReference type="PANTHER" id="PTHR13339">
    <property type="entry name" value="COP9 SIGNALOSOME COMPLEX SUBUNIT 8"/>
    <property type="match status" value="1"/>
</dbReference>
<keyword evidence="5" id="KW-0539">Nucleus</keyword>
<dbReference type="OMA" id="LRAVWQT"/>
<sequence length="220" mass="24307">MASASSMQERLAGILSTSTSPLESLIELEAEVNIYCSRDNVASDAGFLSTYYSSYLISLLLEDDIHEARVLLRRAPISLLESDSVMRSLPALVQAVWTGDHKTVYEILKTSPWHEMAKPLVQSYADHYRNKVIDDISISYKSIRLPTIESKLGLEPDSDAMQDTGDDVPSQLIQDLSAKGWIYDPASKLMYPAKTETQVSVEDRIKLGQITALVGNHGSA</sequence>
<evidence type="ECO:0000256" key="3">
    <source>
        <dbReference type="ARBA" id="ARBA00022490"/>
    </source>
</evidence>
<dbReference type="Gene3D" id="1.25.40.990">
    <property type="match status" value="1"/>
</dbReference>
<dbReference type="RefSeq" id="XP_002843895.1">
    <property type="nucleotide sequence ID" value="XM_002843849.1"/>
</dbReference>
<dbReference type="InterPro" id="IPR033205">
    <property type="entry name" value="COP9_CSN8"/>
</dbReference>
<dbReference type="EMBL" id="DS995707">
    <property type="protein sequence ID" value="EEQ34859.1"/>
    <property type="molecule type" value="Genomic_DNA"/>
</dbReference>
<evidence type="ECO:0000259" key="6">
    <source>
        <dbReference type="Pfam" id="PF10075"/>
    </source>
</evidence>
<dbReference type="GO" id="GO:0000338">
    <property type="term" value="P:protein deneddylation"/>
    <property type="evidence" value="ECO:0007669"/>
    <property type="project" value="InterPro"/>
</dbReference>
<dbReference type="Proteomes" id="UP000002035">
    <property type="component" value="Unassembled WGS sequence"/>
</dbReference>